<keyword evidence="17 23" id="KW-0472">Membrane</keyword>
<evidence type="ECO:0000256" key="5">
    <source>
        <dbReference type="ARBA" id="ARBA00010217"/>
    </source>
</evidence>
<dbReference type="InterPro" id="IPR008271">
    <property type="entry name" value="Ser/Thr_kinase_AS"/>
</dbReference>
<dbReference type="SUPFAM" id="SSF49899">
    <property type="entry name" value="Concanavalin A-like lectins/glucanases"/>
    <property type="match status" value="1"/>
</dbReference>
<keyword evidence="11 24" id="KW-0732">Signal</keyword>
<evidence type="ECO:0000256" key="20">
    <source>
        <dbReference type="ARBA" id="ARBA00047899"/>
    </source>
</evidence>
<dbReference type="GO" id="GO:0004674">
    <property type="term" value="F:protein serine/threonine kinase activity"/>
    <property type="evidence" value="ECO:0007669"/>
    <property type="project" value="UniProtKB-KW"/>
</dbReference>
<dbReference type="AlphaFoldDB" id="A0A834WAQ3"/>
<dbReference type="SMART" id="SM00220">
    <property type="entry name" value="S_TKc"/>
    <property type="match status" value="1"/>
</dbReference>
<evidence type="ECO:0000256" key="8">
    <source>
        <dbReference type="ARBA" id="ARBA00022527"/>
    </source>
</evidence>
<dbReference type="PROSITE" id="PS00107">
    <property type="entry name" value="PROTEIN_KINASE_ATP"/>
    <property type="match status" value="1"/>
</dbReference>
<evidence type="ECO:0000256" key="23">
    <source>
        <dbReference type="SAM" id="Phobius"/>
    </source>
</evidence>
<dbReference type="CDD" id="cd14066">
    <property type="entry name" value="STKc_IRAK"/>
    <property type="match status" value="1"/>
</dbReference>
<evidence type="ECO:0000256" key="2">
    <source>
        <dbReference type="ARBA" id="ARBA00004479"/>
    </source>
</evidence>
<dbReference type="Pfam" id="PF00069">
    <property type="entry name" value="Pkinase"/>
    <property type="match status" value="1"/>
</dbReference>
<feature type="signal peptide" evidence="24">
    <location>
        <begin position="1"/>
        <end position="24"/>
    </location>
</feature>
<keyword evidence="10 23" id="KW-0812">Transmembrane</keyword>
<dbReference type="FunFam" id="2.60.120.200:FF:000086">
    <property type="entry name" value="L-type lectin-domain containing receptor kinase S.4"/>
    <property type="match status" value="1"/>
</dbReference>
<keyword evidence="27" id="KW-1185">Reference proteome</keyword>
<dbReference type="FunFam" id="3.30.200.20:FF:000423">
    <property type="entry name" value="L-type lectin-domain containing receptor kinase S.1"/>
    <property type="match status" value="1"/>
</dbReference>
<evidence type="ECO:0000256" key="12">
    <source>
        <dbReference type="ARBA" id="ARBA00022734"/>
    </source>
</evidence>
<evidence type="ECO:0000256" key="13">
    <source>
        <dbReference type="ARBA" id="ARBA00022741"/>
    </source>
</evidence>
<feature type="transmembrane region" description="Helical" evidence="23">
    <location>
        <begin position="279"/>
        <end position="302"/>
    </location>
</feature>
<keyword evidence="13 22" id="KW-0547">Nucleotide-binding</keyword>
<comment type="similarity">
    <text evidence="3">Belongs to the leguminous lectin family.</text>
</comment>
<dbReference type="InterPro" id="IPR011009">
    <property type="entry name" value="Kinase-like_dom_sf"/>
</dbReference>
<evidence type="ECO:0000256" key="3">
    <source>
        <dbReference type="ARBA" id="ARBA00007606"/>
    </source>
</evidence>
<proteinExistence type="inferred from homology"/>
<dbReference type="InterPro" id="IPR000719">
    <property type="entry name" value="Prot_kinase_dom"/>
</dbReference>
<dbReference type="Pfam" id="PF00139">
    <property type="entry name" value="Lectin_legB"/>
    <property type="match status" value="1"/>
</dbReference>
<evidence type="ECO:0000256" key="17">
    <source>
        <dbReference type="ARBA" id="ARBA00023136"/>
    </source>
</evidence>
<evidence type="ECO:0000256" key="22">
    <source>
        <dbReference type="PROSITE-ProRule" id="PRU10141"/>
    </source>
</evidence>
<keyword evidence="19" id="KW-0325">Glycoprotein</keyword>
<gene>
    <name evidence="26" type="ORF">G2W53_030379</name>
</gene>
<comment type="similarity">
    <text evidence="4">In the N-terminal section; belongs to the leguminous lectin family.</text>
</comment>
<evidence type="ECO:0000259" key="25">
    <source>
        <dbReference type="PROSITE" id="PS50011"/>
    </source>
</evidence>
<keyword evidence="15 22" id="KW-0067">ATP-binding</keyword>
<keyword evidence="9" id="KW-0808">Transferase</keyword>
<dbReference type="Proteomes" id="UP000634136">
    <property type="component" value="Unassembled WGS sequence"/>
</dbReference>
<dbReference type="CDD" id="cd06899">
    <property type="entry name" value="lectin_legume_LecRK_Arcelin_ConA"/>
    <property type="match status" value="1"/>
</dbReference>
<dbReference type="GO" id="GO:0042742">
    <property type="term" value="P:defense response to bacterium"/>
    <property type="evidence" value="ECO:0007669"/>
    <property type="project" value="UniProtKB-ARBA"/>
</dbReference>
<evidence type="ECO:0000256" key="18">
    <source>
        <dbReference type="ARBA" id="ARBA00023170"/>
    </source>
</evidence>
<dbReference type="OrthoDB" id="543442at2759"/>
<organism evidence="26 27">
    <name type="scientific">Senna tora</name>
    <dbReference type="NCBI Taxonomy" id="362788"/>
    <lineage>
        <taxon>Eukaryota</taxon>
        <taxon>Viridiplantae</taxon>
        <taxon>Streptophyta</taxon>
        <taxon>Embryophyta</taxon>
        <taxon>Tracheophyta</taxon>
        <taxon>Spermatophyta</taxon>
        <taxon>Magnoliopsida</taxon>
        <taxon>eudicotyledons</taxon>
        <taxon>Gunneridae</taxon>
        <taxon>Pentapetalae</taxon>
        <taxon>rosids</taxon>
        <taxon>fabids</taxon>
        <taxon>Fabales</taxon>
        <taxon>Fabaceae</taxon>
        <taxon>Caesalpinioideae</taxon>
        <taxon>Cassia clade</taxon>
        <taxon>Senna</taxon>
    </lineage>
</organism>
<evidence type="ECO:0000256" key="24">
    <source>
        <dbReference type="SAM" id="SignalP"/>
    </source>
</evidence>
<dbReference type="InterPro" id="IPR017441">
    <property type="entry name" value="Protein_kinase_ATP_BS"/>
</dbReference>
<keyword evidence="16 23" id="KW-1133">Transmembrane helix</keyword>
<evidence type="ECO:0000256" key="16">
    <source>
        <dbReference type="ARBA" id="ARBA00022989"/>
    </source>
</evidence>
<evidence type="ECO:0000256" key="7">
    <source>
        <dbReference type="ARBA" id="ARBA00022475"/>
    </source>
</evidence>
<evidence type="ECO:0000256" key="19">
    <source>
        <dbReference type="ARBA" id="ARBA00023180"/>
    </source>
</evidence>
<keyword evidence="7" id="KW-1003">Cell membrane</keyword>
<keyword evidence="18 26" id="KW-0675">Receptor</keyword>
<keyword evidence="8" id="KW-0723">Serine/threonine-protein kinase</keyword>
<dbReference type="InterPro" id="IPR001220">
    <property type="entry name" value="Legume_lectin_dom"/>
</dbReference>
<keyword evidence="12 26" id="KW-0430">Lectin</keyword>
<dbReference type="EMBL" id="JAAIUW010000009">
    <property type="protein sequence ID" value="KAF7816410.1"/>
    <property type="molecule type" value="Genomic_DNA"/>
</dbReference>
<evidence type="ECO:0000256" key="6">
    <source>
        <dbReference type="ARBA" id="ARBA00012513"/>
    </source>
</evidence>
<reference evidence="26" key="1">
    <citation type="submission" date="2020-09" db="EMBL/GenBank/DDBJ databases">
        <title>Genome-Enabled Discovery of Anthraquinone Biosynthesis in Senna tora.</title>
        <authorList>
            <person name="Kang S.-H."/>
            <person name="Pandey R.P."/>
            <person name="Lee C.-M."/>
            <person name="Sim J.-S."/>
            <person name="Jeong J.-T."/>
            <person name="Choi B.-S."/>
            <person name="Jung M."/>
            <person name="Ginzburg D."/>
            <person name="Zhao K."/>
            <person name="Won S.Y."/>
            <person name="Oh T.-J."/>
            <person name="Yu Y."/>
            <person name="Kim N.-H."/>
            <person name="Lee O.R."/>
            <person name="Lee T.-H."/>
            <person name="Bashyal P."/>
            <person name="Kim T.-S."/>
            <person name="Lee W.-H."/>
            <person name="Kawkins C."/>
            <person name="Kim C.-K."/>
            <person name="Kim J.S."/>
            <person name="Ahn B.O."/>
            <person name="Rhee S.Y."/>
            <person name="Sohng J.K."/>
        </authorList>
    </citation>
    <scope>NUCLEOTIDE SEQUENCE</scope>
    <source>
        <tissue evidence="26">Leaf</tissue>
    </source>
</reference>
<protein>
    <recommendedName>
        <fullName evidence="6">non-specific serine/threonine protein kinase</fullName>
        <ecNumber evidence="6">2.7.11.1</ecNumber>
    </recommendedName>
</protein>
<dbReference type="PROSITE" id="PS50011">
    <property type="entry name" value="PROTEIN_KINASE_DOM"/>
    <property type="match status" value="1"/>
</dbReference>
<comment type="catalytic activity">
    <reaction evidence="21">
        <text>L-seryl-[protein] + ATP = O-phospho-L-seryl-[protein] + ADP + H(+)</text>
        <dbReference type="Rhea" id="RHEA:17989"/>
        <dbReference type="Rhea" id="RHEA-COMP:9863"/>
        <dbReference type="Rhea" id="RHEA-COMP:11604"/>
        <dbReference type="ChEBI" id="CHEBI:15378"/>
        <dbReference type="ChEBI" id="CHEBI:29999"/>
        <dbReference type="ChEBI" id="CHEBI:30616"/>
        <dbReference type="ChEBI" id="CHEBI:83421"/>
        <dbReference type="ChEBI" id="CHEBI:456216"/>
        <dbReference type="EC" id="2.7.11.1"/>
    </reaction>
</comment>
<dbReference type="EC" id="2.7.11.1" evidence="6"/>
<evidence type="ECO:0000256" key="11">
    <source>
        <dbReference type="ARBA" id="ARBA00022729"/>
    </source>
</evidence>
<dbReference type="InterPro" id="IPR013320">
    <property type="entry name" value="ConA-like_dom_sf"/>
</dbReference>
<dbReference type="Gene3D" id="3.30.200.20">
    <property type="entry name" value="Phosphorylase Kinase, domain 1"/>
    <property type="match status" value="1"/>
</dbReference>
<evidence type="ECO:0000256" key="1">
    <source>
        <dbReference type="ARBA" id="ARBA00004236"/>
    </source>
</evidence>
<dbReference type="GO" id="GO:0030246">
    <property type="term" value="F:carbohydrate binding"/>
    <property type="evidence" value="ECO:0007669"/>
    <property type="project" value="UniProtKB-KW"/>
</dbReference>
<dbReference type="GO" id="GO:0002229">
    <property type="term" value="P:defense response to oomycetes"/>
    <property type="evidence" value="ECO:0007669"/>
    <property type="project" value="UniProtKB-ARBA"/>
</dbReference>
<accession>A0A834WAQ3</accession>
<evidence type="ECO:0000256" key="10">
    <source>
        <dbReference type="ARBA" id="ARBA00022692"/>
    </source>
</evidence>
<evidence type="ECO:0000256" key="15">
    <source>
        <dbReference type="ARBA" id="ARBA00022840"/>
    </source>
</evidence>
<dbReference type="Gene3D" id="2.60.120.200">
    <property type="match status" value="1"/>
</dbReference>
<comment type="caution">
    <text evidence="26">The sequence shown here is derived from an EMBL/GenBank/DDBJ whole genome shotgun (WGS) entry which is preliminary data.</text>
</comment>
<dbReference type="InterPro" id="IPR050528">
    <property type="entry name" value="L-type_Lectin-RKs"/>
</dbReference>
<evidence type="ECO:0000256" key="9">
    <source>
        <dbReference type="ARBA" id="ARBA00022679"/>
    </source>
</evidence>
<dbReference type="GO" id="GO:0005886">
    <property type="term" value="C:plasma membrane"/>
    <property type="evidence" value="ECO:0007669"/>
    <property type="project" value="UniProtKB-SubCell"/>
</dbReference>
<dbReference type="GO" id="GO:0005524">
    <property type="term" value="F:ATP binding"/>
    <property type="evidence" value="ECO:0007669"/>
    <property type="project" value="UniProtKB-UniRule"/>
</dbReference>
<evidence type="ECO:0000313" key="26">
    <source>
        <dbReference type="EMBL" id="KAF7816410.1"/>
    </source>
</evidence>
<sequence length="719" mass="79430">MAKSLVLLCLFSLILTFNFNLVKSQHDELYFEGFYASGSNISLNGGAQIGENGILRLTNDTLRVLGHAFYTSPIHFKKGNDGKVSSFSTSFAFAIIPEYPKLGGHGFAFTISPTKELVGAYPSQYLGLLNANDIGNFSNYLFAVEFDTVQDFEFGDINDNHVGIDLNSMISNKSVPANINLKSGKVILSWVDYDSSKNQVEVRLSTSPEKPSSPILSYEVDLGRILEESMYVGFSSSTGLLASWHYILGWSFKMNGEAKSLDLEKLPTLPEYKKNQKGLIVGVSITAIFVITGAAVIAIYLIRKIKYSDVIEAWELDVGPHRFPYEELKQATKGFKDKNLIGFGGFGRVYKGILPNSNTQIAVKRISHESKQGLREFVSEIATIGRLRHRNLVQLLGWCRRRGDLLLVYDFMVYGSLDKYLFDEPKAILRWEQRFKIIKGVAWGLLYLHEEWEQAVIHRDIKAGNVLLDSEMNARLGDFGLAKLYEHGSNPSTTRVVGTLGYLAPELTRTGKPTTSSDIFALGALLLEVVCGRRPIEPKALPEELILVDWVWDQWRVGAILDVVDPKLGGEFDEMQAVLVLKLGLMCSNNSPQARPSVRQVVRYLEGEAPLPEVVPGPDAFDVKKEGGGGDGGGGDGIGTGEFEDFVHSYPVSSSFDKTSAWLLAGDGREDDVEAASGSPLSLSGRREVLSVPKQIKLETRNVDNDFSGNNFEDVDSPF</sequence>
<comment type="subcellular location">
    <subcellularLocation>
        <location evidence="1">Cell membrane</location>
    </subcellularLocation>
    <subcellularLocation>
        <location evidence="2">Membrane</location>
        <topology evidence="2">Single-pass type I membrane protein</topology>
    </subcellularLocation>
</comment>
<name>A0A834WAQ3_9FABA</name>
<evidence type="ECO:0000256" key="21">
    <source>
        <dbReference type="ARBA" id="ARBA00048679"/>
    </source>
</evidence>
<comment type="similarity">
    <text evidence="5">In the C-terminal section; belongs to the protein kinase superfamily. Ser/Thr protein kinase family.</text>
</comment>
<dbReference type="Gene3D" id="1.10.510.10">
    <property type="entry name" value="Transferase(Phosphotransferase) domain 1"/>
    <property type="match status" value="1"/>
</dbReference>
<dbReference type="PANTHER" id="PTHR27007">
    <property type="match status" value="1"/>
</dbReference>
<evidence type="ECO:0000313" key="27">
    <source>
        <dbReference type="Proteomes" id="UP000634136"/>
    </source>
</evidence>
<dbReference type="PROSITE" id="PS00108">
    <property type="entry name" value="PROTEIN_KINASE_ST"/>
    <property type="match status" value="1"/>
</dbReference>
<evidence type="ECO:0000256" key="4">
    <source>
        <dbReference type="ARBA" id="ARBA00008536"/>
    </source>
</evidence>
<feature type="binding site" evidence="22">
    <location>
        <position position="364"/>
    </location>
    <ligand>
        <name>ATP</name>
        <dbReference type="ChEBI" id="CHEBI:30616"/>
    </ligand>
</feature>
<dbReference type="FunFam" id="1.10.510.10:FF:000108">
    <property type="entry name" value="L-type lectin-domain containing receptor kinase S.4"/>
    <property type="match status" value="1"/>
</dbReference>
<evidence type="ECO:0000256" key="14">
    <source>
        <dbReference type="ARBA" id="ARBA00022777"/>
    </source>
</evidence>
<feature type="domain" description="Protein kinase" evidence="25">
    <location>
        <begin position="335"/>
        <end position="611"/>
    </location>
</feature>
<dbReference type="SUPFAM" id="SSF56112">
    <property type="entry name" value="Protein kinase-like (PK-like)"/>
    <property type="match status" value="1"/>
</dbReference>
<keyword evidence="14 26" id="KW-0418">Kinase</keyword>
<comment type="catalytic activity">
    <reaction evidence="20">
        <text>L-threonyl-[protein] + ATP = O-phospho-L-threonyl-[protein] + ADP + H(+)</text>
        <dbReference type="Rhea" id="RHEA:46608"/>
        <dbReference type="Rhea" id="RHEA-COMP:11060"/>
        <dbReference type="Rhea" id="RHEA-COMP:11605"/>
        <dbReference type="ChEBI" id="CHEBI:15378"/>
        <dbReference type="ChEBI" id="CHEBI:30013"/>
        <dbReference type="ChEBI" id="CHEBI:30616"/>
        <dbReference type="ChEBI" id="CHEBI:61977"/>
        <dbReference type="ChEBI" id="CHEBI:456216"/>
        <dbReference type="EC" id="2.7.11.1"/>
    </reaction>
</comment>
<feature type="chain" id="PRO_5032531818" description="non-specific serine/threonine protein kinase" evidence="24">
    <location>
        <begin position="25"/>
        <end position="719"/>
    </location>
</feature>